<comment type="caution">
    <text evidence="2">The sequence shown here is derived from an EMBL/GenBank/DDBJ whole genome shotgun (WGS) entry which is preliminary data.</text>
</comment>
<feature type="compositionally biased region" description="Low complexity" evidence="1">
    <location>
        <begin position="54"/>
        <end position="71"/>
    </location>
</feature>
<evidence type="ECO:0000313" key="3">
    <source>
        <dbReference type="Proteomes" id="UP000279271"/>
    </source>
</evidence>
<proteinExistence type="predicted"/>
<reference evidence="3" key="1">
    <citation type="journal article" date="2018" name="Algal Res.">
        <title>Characterization of plant carbon substrate utilization by Auxenochlorella protothecoides.</title>
        <authorList>
            <person name="Vogler B.W."/>
            <person name="Starkenburg S.R."/>
            <person name="Sudasinghe N."/>
            <person name="Schambach J.Y."/>
            <person name="Rollin J.A."/>
            <person name="Pattathil S."/>
            <person name="Barry A.N."/>
        </authorList>
    </citation>
    <scope>NUCLEOTIDE SEQUENCE [LARGE SCALE GENOMIC DNA]</scope>
    <source>
        <strain evidence="3">UTEX 25</strain>
    </source>
</reference>
<dbReference type="AlphaFoldDB" id="A0A3M7L3Z3"/>
<feature type="compositionally biased region" description="Basic and acidic residues" evidence="1">
    <location>
        <begin position="7"/>
        <end position="21"/>
    </location>
</feature>
<feature type="region of interest" description="Disordered" evidence="1">
    <location>
        <begin position="1"/>
        <end position="35"/>
    </location>
</feature>
<gene>
    <name evidence="2" type="ORF">APUTEX25_002834</name>
</gene>
<feature type="region of interest" description="Disordered" evidence="1">
    <location>
        <begin position="51"/>
        <end position="79"/>
    </location>
</feature>
<dbReference type="Proteomes" id="UP000279271">
    <property type="component" value="Unassembled WGS sequence"/>
</dbReference>
<evidence type="ECO:0000313" key="2">
    <source>
        <dbReference type="EMBL" id="RMZ56745.1"/>
    </source>
</evidence>
<dbReference type="EMBL" id="QOKY01000135">
    <property type="protein sequence ID" value="RMZ56745.1"/>
    <property type="molecule type" value="Genomic_DNA"/>
</dbReference>
<sequence>MATASGGRRDAAGGGRREGTWHAEATPPATPRRRPLVQSMVGAVSAMATTTPALASPSSGSPCVSSALSSPGRRRERGGPMYDAVKAEMRAARAQRLFDSTEQYIEVHKALMKRVRPLWPLPEGSDRVRREMEQELKRARGER</sequence>
<evidence type="ECO:0000256" key="1">
    <source>
        <dbReference type="SAM" id="MobiDB-lite"/>
    </source>
</evidence>
<accession>A0A3M7L3Z3</accession>
<name>A0A3M7L3Z3_AUXPR</name>
<protein>
    <submittedName>
        <fullName evidence="2">Uncharacterized protein</fullName>
    </submittedName>
</protein>
<organism evidence="2 3">
    <name type="scientific">Auxenochlorella protothecoides</name>
    <name type="common">Green microalga</name>
    <name type="synonym">Chlorella protothecoides</name>
    <dbReference type="NCBI Taxonomy" id="3075"/>
    <lineage>
        <taxon>Eukaryota</taxon>
        <taxon>Viridiplantae</taxon>
        <taxon>Chlorophyta</taxon>
        <taxon>core chlorophytes</taxon>
        <taxon>Trebouxiophyceae</taxon>
        <taxon>Chlorellales</taxon>
        <taxon>Chlorellaceae</taxon>
        <taxon>Auxenochlorella</taxon>
    </lineage>
</organism>